<evidence type="ECO:0000313" key="2">
    <source>
        <dbReference type="Proteomes" id="UP000245206"/>
    </source>
</evidence>
<comment type="caution">
    <text evidence="1">The sequence shown here is derived from an EMBL/GenBank/DDBJ whole genome shotgun (WGS) entry which is preliminary data.</text>
</comment>
<protein>
    <recommendedName>
        <fullName evidence="3">tRNA(Ile)-lysidine synthetase</fullName>
    </recommendedName>
</protein>
<evidence type="ECO:0008006" key="3">
    <source>
        <dbReference type="Google" id="ProtNLM"/>
    </source>
</evidence>
<name>A0A2P2DE44_9LEPT</name>
<dbReference type="EMBL" id="BFAZ01000009">
    <property type="protein sequence ID" value="GBF42895.1"/>
    <property type="molecule type" value="Genomic_DNA"/>
</dbReference>
<keyword evidence="2" id="KW-1185">Reference proteome</keyword>
<proteinExistence type="predicted"/>
<dbReference type="Gene3D" id="1.10.10.1360">
    <property type="entry name" value="tRNA (Ile)-lysidine synthase"/>
    <property type="match status" value="1"/>
</dbReference>
<dbReference type="Proteomes" id="UP000245206">
    <property type="component" value="Unassembled WGS sequence"/>
</dbReference>
<gene>
    <name evidence="1" type="ORF">LPTSP2_21870</name>
</gene>
<organism evidence="1 2">
    <name type="scientific">Leptospira ellinghausenii</name>
    <dbReference type="NCBI Taxonomy" id="1917822"/>
    <lineage>
        <taxon>Bacteria</taxon>
        <taxon>Pseudomonadati</taxon>
        <taxon>Spirochaetota</taxon>
        <taxon>Spirochaetia</taxon>
        <taxon>Leptospirales</taxon>
        <taxon>Leptospiraceae</taxon>
        <taxon>Leptospira</taxon>
    </lineage>
</organism>
<sequence length="240" mass="29119">MRIFEDESNSDPIYKRNRIRMELLPILEREKWNFHKTYWNFHDRTQLNIQFDGIMSPNQTISPKMFRIPHETWMSLNLSAKKELIDFHLKLMGMYPLYKSGFENFHLQSEGERAFLENKNCYLYKSKFGDLFIIDKKSSAFKKAISYREGNQLTIEWNQNQFRIKDPEERYSLGSWHHGQKIQIRSGNKEISECMRENGIPFFLRTFIPILYFENEPIQILFSLFSKNEKNYPKRIYLER</sequence>
<reference evidence="2" key="1">
    <citation type="journal article" date="2019" name="Microbiol. Immunol.">
        <title>Molecular and phenotypic characterization of Leptospira johnsonii sp. nov., Leptospira ellinghausenii sp. nov. and Leptospira ryugenii sp. nov. isolated from soil and water in Japan.</title>
        <authorList>
            <person name="Masuzawa T."/>
            <person name="Saito M."/>
            <person name="Nakao R."/>
            <person name="Nikaido Y."/>
            <person name="Matsumoto M."/>
            <person name="Ogawa M."/>
            <person name="Yokoyama M."/>
            <person name="Hidaka Y."/>
            <person name="Tomita J."/>
            <person name="Sakakibara K."/>
            <person name="Suzuki K."/>
            <person name="Yasuda S."/>
            <person name="Sato H."/>
            <person name="Yamaguchi M."/>
            <person name="Yoshida S.I."/>
            <person name="Koizumi N."/>
            <person name="Kawamura Y."/>
        </authorList>
    </citation>
    <scope>NUCLEOTIDE SEQUENCE [LARGE SCALE GENOMIC DNA]</scope>
    <source>
        <strain evidence="2">E18</strain>
    </source>
</reference>
<dbReference type="AlphaFoldDB" id="A0A2P2DE44"/>
<accession>A0A2P2DE44</accession>
<dbReference type="SUPFAM" id="SSF56037">
    <property type="entry name" value="PheT/TilS domain"/>
    <property type="match status" value="1"/>
</dbReference>
<evidence type="ECO:0000313" key="1">
    <source>
        <dbReference type="EMBL" id="GBF42895.1"/>
    </source>
</evidence>